<feature type="domain" description="Helix-turn-helix" evidence="1">
    <location>
        <begin position="22"/>
        <end position="69"/>
    </location>
</feature>
<dbReference type="Gene3D" id="1.10.238.160">
    <property type="match status" value="1"/>
</dbReference>
<evidence type="ECO:0000313" key="2">
    <source>
        <dbReference type="EMBL" id="KJY96420.1"/>
    </source>
</evidence>
<organism evidence="2 3">
    <name type="scientific">Pseudoalteromonas ruthenica</name>
    <dbReference type="NCBI Taxonomy" id="151081"/>
    <lineage>
        <taxon>Bacteria</taxon>
        <taxon>Pseudomonadati</taxon>
        <taxon>Pseudomonadota</taxon>
        <taxon>Gammaproteobacteria</taxon>
        <taxon>Alteromonadales</taxon>
        <taxon>Pseudoalteromonadaceae</taxon>
        <taxon>Pseudoalteromonas</taxon>
    </lineage>
</organism>
<dbReference type="AlphaFoldDB" id="A0A0F4PEU4"/>
<dbReference type="PATRIC" id="fig|151081.8.peg.3802"/>
<dbReference type="Pfam" id="PF12728">
    <property type="entry name" value="HTH_17"/>
    <property type="match status" value="1"/>
</dbReference>
<reference evidence="2 3" key="1">
    <citation type="journal article" date="2015" name="BMC Genomics">
        <title>Genome mining reveals unlocked bioactive potential of marine Gram-negative bacteria.</title>
        <authorList>
            <person name="Machado H."/>
            <person name="Sonnenschein E.C."/>
            <person name="Melchiorsen J."/>
            <person name="Gram L."/>
        </authorList>
    </citation>
    <scope>NUCLEOTIDE SEQUENCE [LARGE SCALE GENOMIC DNA]</scope>
    <source>
        <strain evidence="2 3">S3137</strain>
    </source>
</reference>
<dbReference type="Proteomes" id="UP000033664">
    <property type="component" value="Unassembled WGS sequence"/>
</dbReference>
<evidence type="ECO:0000259" key="1">
    <source>
        <dbReference type="Pfam" id="PF12728"/>
    </source>
</evidence>
<name>A0A0F4PEU4_9GAMM</name>
<dbReference type="GeneID" id="58230179"/>
<sequence length="74" mass="8655">MNDHKLPDIALYIDKARLIKKPELQRLLNVSRSTLGRWIKSGEFPPPAKVINGRSLWHFQDVNRWMMERASRAG</sequence>
<dbReference type="InterPro" id="IPR041657">
    <property type="entry name" value="HTH_17"/>
</dbReference>
<keyword evidence="3" id="KW-1185">Reference proteome</keyword>
<dbReference type="RefSeq" id="WP_045980691.1">
    <property type="nucleotide sequence ID" value="NZ_CP023396.1"/>
</dbReference>
<protein>
    <recommendedName>
        <fullName evidence="1">Helix-turn-helix domain-containing protein</fullName>
    </recommendedName>
</protein>
<dbReference type="EMBL" id="JXXZ01000017">
    <property type="protein sequence ID" value="KJY96420.1"/>
    <property type="molecule type" value="Genomic_DNA"/>
</dbReference>
<dbReference type="OrthoDB" id="5298532at2"/>
<proteinExistence type="predicted"/>
<dbReference type="SUPFAM" id="SSF46955">
    <property type="entry name" value="Putative DNA-binding domain"/>
    <property type="match status" value="1"/>
</dbReference>
<evidence type="ECO:0000313" key="3">
    <source>
        <dbReference type="Proteomes" id="UP000033664"/>
    </source>
</evidence>
<comment type="caution">
    <text evidence="2">The sequence shown here is derived from an EMBL/GenBank/DDBJ whole genome shotgun (WGS) entry which is preliminary data.</text>
</comment>
<accession>A0A0F4PEU4</accession>
<gene>
    <name evidence="2" type="ORF">TW72_16915</name>
</gene>
<dbReference type="InterPro" id="IPR009061">
    <property type="entry name" value="DNA-bd_dom_put_sf"/>
</dbReference>